<keyword evidence="2" id="KW-1185">Reference proteome</keyword>
<evidence type="ECO:0000313" key="2">
    <source>
        <dbReference type="Proteomes" id="UP001433268"/>
    </source>
</evidence>
<proteinExistence type="predicted"/>
<accession>A0ABR1XE16</accession>
<name>A0ABR1XE16_9PEZI</name>
<dbReference type="RefSeq" id="XP_066675632.1">
    <property type="nucleotide sequence ID" value="XM_066805859.1"/>
</dbReference>
<dbReference type="GeneID" id="92038919"/>
<organism evidence="1 2">
    <name type="scientific">Apiospora hydei</name>
    <dbReference type="NCBI Taxonomy" id="1337664"/>
    <lineage>
        <taxon>Eukaryota</taxon>
        <taxon>Fungi</taxon>
        <taxon>Dikarya</taxon>
        <taxon>Ascomycota</taxon>
        <taxon>Pezizomycotina</taxon>
        <taxon>Sordariomycetes</taxon>
        <taxon>Xylariomycetidae</taxon>
        <taxon>Amphisphaeriales</taxon>
        <taxon>Apiosporaceae</taxon>
        <taxon>Apiospora</taxon>
    </lineage>
</organism>
<evidence type="ECO:0000313" key="1">
    <source>
        <dbReference type="EMBL" id="KAK8094859.1"/>
    </source>
</evidence>
<dbReference type="Proteomes" id="UP001433268">
    <property type="component" value="Unassembled WGS sequence"/>
</dbReference>
<gene>
    <name evidence="1" type="ORF">PG997_001544</name>
</gene>
<sequence>MRLPVAASASRALALFGTQKQFSRVKTLTTTTSIPGGTPFKFCPESRSTDLFRISSVTIEQQPIYMSALMRHVTNSDDVFKIHIEGEFQNTFSPNATMDVTENCGSYCETYGTDPADRQGETYRDDFCGLNPLEQPLGGRTDNTACPSEKGYAMISPVGLAMSMFLWWPAVYNFTFDAKTEDGRRIYCLTAEVCMRWEDEEKNERYSTGPWSNCTWPSEN</sequence>
<reference evidence="1 2" key="1">
    <citation type="submission" date="2023-01" db="EMBL/GenBank/DDBJ databases">
        <title>Analysis of 21 Apiospora genomes using comparative genomics revels a genus with tremendous synthesis potential of carbohydrate active enzymes and secondary metabolites.</title>
        <authorList>
            <person name="Sorensen T."/>
        </authorList>
    </citation>
    <scope>NUCLEOTIDE SEQUENCE [LARGE SCALE GENOMIC DNA]</scope>
    <source>
        <strain evidence="1 2">CBS 114990</strain>
    </source>
</reference>
<dbReference type="EMBL" id="JAQQWN010000002">
    <property type="protein sequence ID" value="KAK8094859.1"/>
    <property type="molecule type" value="Genomic_DNA"/>
</dbReference>
<protein>
    <submittedName>
        <fullName evidence="1">Uncharacterized protein</fullName>
    </submittedName>
</protein>
<comment type="caution">
    <text evidence="1">The sequence shown here is derived from an EMBL/GenBank/DDBJ whole genome shotgun (WGS) entry which is preliminary data.</text>
</comment>